<evidence type="ECO:0000259" key="1">
    <source>
        <dbReference type="Pfam" id="PF07693"/>
    </source>
</evidence>
<dbReference type="CDD" id="cd01983">
    <property type="entry name" value="SIMIBI"/>
    <property type="match status" value="1"/>
</dbReference>
<accession>A0A9N9KLH6</accession>
<dbReference type="SUPFAM" id="SSF52540">
    <property type="entry name" value="P-loop containing nucleoside triphosphate hydrolases"/>
    <property type="match status" value="1"/>
</dbReference>
<protein>
    <submittedName>
        <fullName evidence="2">15276_t:CDS:1</fullName>
    </submittedName>
</protein>
<evidence type="ECO:0000313" key="2">
    <source>
        <dbReference type="EMBL" id="CAG8835785.1"/>
    </source>
</evidence>
<dbReference type="AlphaFoldDB" id="A0A9N9KLH6"/>
<name>A0A9N9KLH6_9GLOM</name>
<gene>
    <name evidence="2" type="ORF">CPELLU_LOCUS21290</name>
</gene>
<keyword evidence="3" id="KW-1185">Reference proteome</keyword>
<feature type="non-terminal residue" evidence="2">
    <location>
        <position position="1"/>
    </location>
</feature>
<reference evidence="2" key="1">
    <citation type="submission" date="2021-06" db="EMBL/GenBank/DDBJ databases">
        <authorList>
            <person name="Kallberg Y."/>
            <person name="Tangrot J."/>
            <person name="Rosling A."/>
        </authorList>
    </citation>
    <scope>NUCLEOTIDE SEQUENCE</scope>
    <source>
        <strain evidence="2">FL966</strain>
    </source>
</reference>
<dbReference type="InterPro" id="IPR027417">
    <property type="entry name" value="P-loop_NTPase"/>
</dbReference>
<dbReference type="Proteomes" id="UP000789759">
    <property type="component" value="Unassembled WGS sequence"/>
</dbReference>
<dbReference type="InterPro" id="IPR011646">
    <property type="entry name" value="KAP_P-loop"/>
</dbReference>
<feature type="non-terminal residue" evidence="2">
    <location>
        <position position="176"/>
    </location>
</feature>
<feature type="domain" description="KAP NTPase" evidence="1">
    <location>
        <begin position="111"/>
        <end position="159"/>
    </location>
</feature>
<sequence>YHKRRIEMENLKEDFIIVDREVFDGDVYKEIYGFDKNIIKNEHVEFNNLMMVFLILCNENNLERNYNSRKVNERKYSLVECKNILKKKKMDLNQMINNIVLKYQNIFNINKKPDPKIIIITGPIGAGKTKLSNFLAEYLQDNGKKVLISEEMSLKLKDELEIYYSIKKVNPNDQGI</sequence>
<proteinExistence type="predicted"/>
<evidence type="ECO:0000313" key="3">
    <source>
        <dbReference type="Proteomes" id="UP000789759"/>
    </source>
</evidence>
<comment type="caution">
    <text evidence="2">The sequence shown here is derived from an EMBL/GenBank/DDBJ whole genome shotgun (WGS) entry which is preliminary data.</text>
</comment>
<dbReference type="Gene3D" id="3.40.50.300">
    <property type="entry name" value="P-loop containing nucleotide triphosphate hydrolases"/>
    <property type="match status" value="1"/>
</dbReference>
<organism evidence="2 3">
    <name type="scientific">Cetraspora pellucida</name>
    <dbReference type="NCBI Taxonomy" id="1433469"/>
    <lineage>
        <taxon>Eukaryota</taxon>
        <taxon>Fungi</taxon>
        <taxon>Fungi incertae sedis</taxon>
        <taxon>Mucoromycota</taxon>
        <taxon>Glomeromycotina</taxon>
        <taxon>Glomeromycetes</taxon>
        <taxon>Diversisporales</taxon>
        <taxon>Gigasporaceae</taxon>
        <taxon>Cetraspora</taxon>
    </lineage>
</organism>
<dbReference type="EMBL" id="CAJVQA010076868">
    <property type="protein sequence ID" value="CAG8835785.1"/>
    <property type="molecule type" value="Genomic_DNA"/>
</dbReference>
<dbReference type="Pfam" id="PF07693">
    <property type="entry name" value="KAP_NTPase"/>
    <property type="match status" value="1"/>
</dbReference>